<name>A0A6A3L3G0_9STRA</name>
<dbReference type="AlphaFoldDB" id="A0A6A3L3G0"/>
<reference evidence="3 4" key="1">
    <citation type="submission" date="2018-09" db="EMBL/GenBank/DDBJ databases">
        <title>Genomic investigation of the strawberry pathogen Phytophthora fragariae indicates pathogenicity is determined by transcriptional variation in three key races.</title>
        <authorList>
            <person name="Adams T.M."/>
            <person name="Armitage A.D."/>
            <person name="Sobczyk M.K."/>
            <person name="Bates H.J."/>
            <person name="Dunwell J.M."/>
            <person name="Nellist C.F."/>
            <person name="Harrison R.J."/>
        </authorList>
    </citation>
    <scope>NUCLEOTIDE SEQUENCE [LARGE SCALE GENOMIC DNA]</scope>
    <source>
        <strain evidence="3 4">SCRP324</strain>
    </source>
</reference>
<dbReference type="EMBL" id="QXFU01001006">
    <property type="protein sequence ID" value="KAE9013559.1"/>
    <property type="molecule type" value="Genomic_DNA"/>
</dbReference>
<feature type="compositionally biased region" description="Basic residues" evidence="1">
    <location>
        <begin position="51"/>
        <end position="60"/>
    </location>
</feature>
<evidence type="ECO:0000256" key="2">
    <source>
        <dbReference type="SAM" id="Phobius"/>
    </source>
</evidence>
<gene>
    <name evidence="3" type="ORF">PR002_g14469</name>
</gene>
<evidence type="ECO:0000313" key="3">
    <source>
        <dbReference type="EMBL" id="KAE9013559.1"/>
    </source>
</evidence>
<feature type="region of interest" description="Disordered" evidence="1">
    <location>
        <begin position="40"/>
        <end position="61"/>
    </location>
</feature>
<dbReference type="Proteomes" id="UP000435112">
    <property type="component" value="Unassembled WGS sequence"/>
</dbReference>
<proteinExistence type="predicted"/>
<keyword evidence="2" id="KW-1133">Transmembrane helix</keyword>
<comment type="caution">
    <text evidence="3">The sequence shown here is derived from an EMBL/GenBank/DDBJ whole genome shotgun (WGS) entry which is preliminary data.</text>
</comment>
<keyword evidence="2" id="KW-0472">Membrane</keyword>
<organism evidence="3 4">
    <name type="scientific">Phytophthora rubi</name>
    <dbReference type="NCBI Taxonomy" id="129364"/>
    <lineage>
        <taxon>Eukaryota</taxon>
        <taxon>Sar</taxon>
        <taxon>Stramenopiles</taxon>
        <taxon>Oomycota</taxon>
        <taxon>Peronosporomycetes</taxon>
        <taxon>Peronosporales</taxon>
        <taxon>Peronosporaceae</taxon>
        <taxon>Phytophthora</taxon>
    </lineage>
</organism>
<feature type="compositionally biased region" description="Low complexity" evidence="1">
    <location>
        <begin position="40"/>
        <end position="50"/>
    </location>
</feature>
<evidence type="ECO:0000256" key="1">
    <source>
        <dbReference type="SAM" id="MobiDB-lite"/>
    </source>
</evidence>
<accession>A0A6A3L3G0</accession>
<sequence>MVSACSSSSLRLSWSFFFSSWCASSSSHSSATFTSKSSSSACASASPHPRSLQRRRHSTPRGRLGFTLGAVRVVHEHLRQQRRVRRVCEADGVVALLVGVGGVGGVAFGVAVVSLRLGNDRAPCSYYIDCVVYVVVSIQC</sequence>
<evidence type="ECO:0000313" key="4">
    <source>
        <dbReference type="Proteomes" id="UP000435112"/>
    </source>
</evidence>
<feature type="transmembrane region" description="Helical" evidence="2">
    <location>
        <begin position="93"/>
        <end position="115"/>
    </location>
</feature>
<protein>
    <submittedName>
        <fullName evidence="3">Uncharacterized protein</fullName>
    </submittedName>
</protein>
<keyword evidence="2" id="KW-0812">Transmembrane</keyword>